<sequence length="362" mass="40456">MLAVFIVSGFLFWQVWDTLAGSYDPLNREKSKKREEKVTLEDPFTVLLIGTDVKKASNENWRPDVLMVAAVNPKKKSIKMISIPRDTYTEIANANGAKNKINSSAYYGKKAGVGPVTNTVETVEELFNIPIDHYAKINFSGFIEIVDALGGVEVNSKFPFTMRLFNKMQHYEKGTLQLDGERALGYVRMRKQDPRGDLGRNERQREVLQELVGKMVSIKSVTKIDDILKSVGDNVTYSIKLNELPALQSTYREIPKDHIDTIQLQGQNSNDNPKGIWYYHITDQERLRVSHILQKQLDLPLETLEGEEFQGTSPAEENSESSDQQEGPGTPGEENPSGGANGTQPDQGQETPPSNGINNVGQ</sequence>
<dbReference type="InterPro" id="IPR004474">
    <property type="entry name" value="LytR_CpsA_psr"/>
</dbReference>
<dbReference type="PANTHER" id="PTHR33392:SF6">
    <property type="entry name" value="POLYISOPRENYL-TEICHOIC ACID--PEPTIDOGLYCAN TEICHOIC ACID TRANSFERASE TAGU"/>
    <property type="match status" value="1"/>
</dbReference>
<comment type="caution">
    <text evidence="4">The sequence shown here is derived from an EMBL/GenBank/DDBJ whole genome shotgun (WGS) entry which is preliminary data.</text>
</comment>
<feature type="compositionally biased region" description="Polar residues" evidence="2">
    <location>
        <begin position="310"/>
        <end position="327"/>
    </location>
</feature>
<dbReference type="PANTHER" id="PTHR33392">
    <property type="entry name" value="POLYISOPRENYL-TEICHOIC ACID--PEPTIDOGLYCAN TEICHOIC ACID TRANSFERASE TAGU"/>
    <property type="match status" value="1"/>
</dbReference>
<evidence type="ECO:0000313" key="5">
    <source>
        <dbReference type="Proteomes" id="UP000215459"/>
    </source>
</evidence>
<dbReference type="Pfam" id="PF03816">
    <property type="entry name" value="LytR_cpsA_psr"/>
    <property type="match status" value="1"/>
</dbReference>
<feature type="region of interest" description="Disordered" evidence="2">
    <location>
        <begin position="308"/>
        <end position="362"/>
    </location>
</feature>
<evidence type="ECO:0000256" key="1">
    <source>
        <dbReference type="ARBA" id="ARBA00006068"/>
    </source>
</evidence>
<dbReference type="Gene3D" id="3.40.630.190">
    <property type="entry name" value="LCP protein"/>
    <property type="match status" value="1"/>
</dbReference>
<reference evidence="4 5" key="1">
    <citation type="submission" date="2017-07" db="EMBL/GenBank/DDBJ databases">
        <title>The genome sequence of Paludifilum halophilum highlights mechanisms for microbial adaptation to high salt environemnts.</title>
        <authorList>
            <person name="Belbahri L."/>
        </authorList>
    </citation>
    <scope>NUCLEOTIDE SEQUENCE [LARGE SCALE GENOMIC DNA]</scope>
    <source>
        <strain evidence="4 5">DSM 102817</strain>
    </source>
</reference>
<evidence type="ECO:0000256" key="2">
    <source>
        <dbReference type="SAM" id="MobiDB-lite"/>
    </source>
</evidence>
<feature type="domain" description="Cell envelope-related transcriptional attenuator" evidence="3">
    <location>
        <begin position="62"/>
        <end position="216"/>
    </location>
</feature>
<evidence type="ECO:0000313" key="4">
    <source>
        <dbReference type="EMBL" id="OYD09046.1"/>
    </source>
</evidence>
<comment type="similarity">
    <text evidence="1">Belongs to the LytR/CpsA/Psr (LCP) family.</text>
</comment>
<dbReference type="NCBIfam" id="TIGR00350">
    <property type="entry name" value="lytR_cpsA_psr"/>
    <property type="match status" value="1"/>
</dbReference>
<keyword evidence="5" id="KW-1185">Reference proteome</keyword>
<dbReference type="OrthoDB" id="27330at2"/>
<dbReference type="InterPro" id="IPR050922">
    <property type="entry name" value="LytR/CpsA/Psr_CW_biosynth"/>
</dbReference>
<accession>A0A235B9V3</accession>
<proteinExistence type="inferred from homology"/>
<dbReference type="EMBL" id="NOWF01000002">
    <property type="protein sequence ID" value="OYD09046.1"/>
    <property type="molecule type" value="Genomic_DNA"/>
</dbReference>
<dbReference type="Proteomes" id="UP000215459">
    <property type="component" value="Unassembled WGS sequence"/>
</dbReference>
<protein>
    <recommendedName>
        <fullName evidence="3">Cell envelope-related transcriptional attenuator domain-containing protein</fullName>
    </recommendedName>
</protein>
<name>A0A235B9V3_9BACL</name>
<organism evidence="4 5">
    <name type="scientific">Paludifilum halophilum</name>
    <dbReference type="NCBI Taxonomy" id="1642702"/>
    <lineage>
        <taxon>Bacteria</taxon>
        <taxon>Bacillati</taxon>
        <taxon>Bacillota</taxon>
        <taxon>Bacilli</taxon>
        <taxon>Bacillales</taxon>
        <taxon>Thermoactinomycetaceae</taxon>
        <taxon>Paludifilum</taxon>
    </lineage>
</organism>
<feature type="compositionally biased region" description="Polar residues" evidence="2">
    <location>
        <begin position="342"/>
        <end position="362"/>
    </location>
</feature>
<dbReference type="AlphaFoldDB" id="A0A235B9V3"/>
<gene>
    <name evidence="4" type="ORF">CHM34_04555</name>
</gene>
<evidence type="ECO:0000259" key="3">
    <source>
        <dbReference type="Pfam" id="PF03816"/>
    </source>
</evidence>